<dbReference type="RefSeq" id="WP_005952055.1">
    <property type="nucleotide sequence ID" value="NZ_CP136423.1"/>
</dbReference>
<evidence type="ECO:0000313" key="1">
    <source>
        <dbReference type="EMBL" id="EEG47529.1"/>
    </source>
</evidence>
<dbReference type="InterPro" id="IPR023430">
    <property type="entry name" value="Pept_HybD-like_dom_sf"/>
</dbReference>
<dbReference type="EMBL" id="ACBZ01000189">
    <property type="protein sequence ID" value="EEG47529.1"/>
    <property type="molecule type" value="Genomic_DNA"/>
</dbReference>
<dbReference type="NCBIfam" id="TIGR02841">
    <property type="entry name" value="spore_YyaC"/>
    <property type="match status" value="1"/>
</dbReference>
<dbReference type="HOGENOM" id="CLU_104063_1_0_9"/>
<accession>C0CRR2</accession>
<dbReference type="AlphaFoldDB" id="C0CRR2"/>
<dbReference type="SUPFAM" id="SSF53163">
    <property type="entry name" value="HybD-like"/>
    <property type="match status" value="1"/>
</dbReference>
<evidence type="ECO:0000313" key="2">
    <source>
        <dbReference type="Proteomes" id="UP000003100"/>
    </source>
</evidence>
<reference evidence="1 2" key="2">
    <citation type="submission" date="2009-02" db="EMBL/GenBank/DDBJ databases">
        <title>Draft genome sequence of Blautia hydrogenotrophica DSM 10507 (Ruminococcus hydrogenotrophicus DSM 10507).</title>
        <authorList>
            <person name="Sudarsanam P."/>
            <person name="Ley R."/>
            <person name="Guruge J."/>
            <person name="Turnbaugh P.J."/>
            <person name="Mahowald M."/>
            <person name="Liep D."/>
            <person name="Gordon J."/>
        </authorList>
    </citation>
    <scope>NUCLEOTIDE SEQUENCE [LARGE SCALE GENOMIC DNA]</scope>
    <source>
        <strain evidence="2">DSM 10507 / JCM 14656 / S5a33</strain>
    </source>
</reference>
<comment type="caution">
    <text evidence="1">The sequence shown here is derived from an EMBL/GenBank/DDBJ whole genome shotgun (WGS) entry which is preliminary data.</text>
</comment>
<sequence length="205" mass="22187">MKASRKADKSMTFYVNSKKKSAPKEIAQGIAACISRHKTAWEEIVLLCIGSDRITGDCLGPYVGHQLSDYVLEGLTVYGTIHRPVHALNLSRAIQLINRRHPHALLIAVDASLGTRRHLGYISIGNGALYPGSGVQKELPAVGDIFITGIVNTSGFLEQMTLQTTRLSQVVTLGDSITQGILMAFCHPCSYAATASCATRLCFKK</sequence>
<organism evidence="1 2">
    <name type="scientific">Blautia hydrogenotrophica (strain DSM 10507 / JCM 14656 / S5a33)</name>
    <name type="common">Ruminococcus hydrogenotrophicus</name>
    <dbReference type="NCBI Taxonomy" id="476272"/>
    <lineage>
        <taxon>Bacteria</taxon>
        <taxon>Bacillati</taxon>
        <taxon>Bacillota</taxon>
        <taxon>Clostridia</taxon>
        <taxon>Lachnospirales</taxon>
        <taxon>Lachnospiraceae</taxon>
        <taxon>Blautia</taxon>
    </lineage>
</organism>
<dbReference type="GeneID" id="86823078"/>
<dbReference type="Proteomes" id="UP000003100">
    <property type="component" value="Unassembled WGS sequence"/>
</dbReference>
<evidence type="ECO:0008006" key="3">
    <source>
        <dbReference type="Google" id="ProtNLM"/>
    </source>
</evidence>
<dbReference type="PATRIC" id="fig|476272.21.peg.256"/>
<dbReference type="Pfam" id="PF06866">
    <property type="entry name" value="DUF1256"/>
    <property type="match status" value="1"/>
</dbReference>
<dbReference type="InterPro" id="IPR009665">
    <property type="entry name" value="YyaC"/>
</dbReference>
<reference evidence="1 2" key="1">
    <citation type="submission" date="2009-01" db="EMBL/GenBank/DDBJ databases">
        <authorList>
            <person name="Fulton L."/>
            <person name="Clifton S."/>
            <person name="Fulton B."/>
            <person name="Xu J."/>
            <person name="Minx P."/>
            <person name="Pepin K.H."/>
            <person name="Johnson M."/>
            <person name="Bhonagiri V."/>
            <person name="Nash W.E."/>
            <person name="Mardis E.R."/>
            <person name="Wilson R.K."/>
        </authorList>
    </citation>
    <scope>NUCLEOTIDE SEQUENCE [LARGE SCALE GENOMIC DNA]</scope>
    <source>
        <strain evidence="2">DSM 10507 / JCM 14656 / S5a33</strain>
    </source>
</reference>
<dbReference type="eggNOG" id="ENOG50313RY">
    <property type="taxonomic scope" value="Bacteria"/>
</dbReference>
<name>C0CRR2_BLAHS</name>
<keyword evidence="2" id="KW-1185">Reference proteome</keyword>
<proteinExistence type="predicted"/>
<protein>
    <recommendedName>
        <fullName evidence="3">Sporulation protein YyaC</fullName>
    </recommendedName>
</protein>
<gene>
    <name evidence="1" type="ORF">RUMHYD_03576</name>
</gene>